<comment type="subunit">
    <text evidence="3 12">Monomer.</text>
</comment>
<dbReference type="InterPro" id="IPR024909">
    <property type="entry name" value="Cys-tRNA/MSH_ligase"/>
</dbReference>
<feature type="short sequence motif" description="'HIGH' region" evidence="12">
    <location>
        <begin position="33"/>
        <end position="43"/>
    </location>
</feature>
<organism evidence="14 15">
    <name type="scientific">Mucilaginibacter panaciglaebae</name>
    <dbReference type="NCBI Taxonomy" id="502331"/>
    <lineage>
        <taxon>Bacteria</taxon>
        <taxon>Pseudomonadati</taxon>
        <taxon>Bacteroidota</taxon>
        <taxon>Sphingobacteriia</taxon>
        <taxon>Sphingobacteriales</taxon>
        <taxon>Sphingobacteriaceae</taxon>
        <taxon>Mucilaginibacter</taxon>
    </lineage>
</organism>
<dbReference type="InterPro" id="IPR032678">
    <property type="entry name" value="tRNA-synt_1_cat_dom"/>
</dbReference>
<feature type="short sequence motif" description="'KMSKS' region" evidence="12">
    <location>
        <begin position="283"/>
        <end position="287"/>
    </location>
</feature>
<evidence type="ECO:0000256" key="8">
    <source>
        <dbReference type="ARBA" id="ARBA00022833"/>
    </source>
</evidence>
<evidence type="ECO:0000256" key="7">
    <source>
        <dbReference type="ARBA" id="ARBA00022741"/>
    </source>
</evidence>
<dbReference type="HAMAP" id="MF_00041">
    <property type="entry name" value="Cys_tRNA_synth"/>
    <property type="match status" value="1"/>
</dbReference>
<comment type="catalytic activity">
    <reaction evidence="12">
        <text>tRNA(Cys) + L-cysteine + ATP = L-cysteinyl-tRNA(Cys) + AMP + diphosphate</text>
        <dbReference type="Rhea" id="RHEA:17773"/>
        <dbReference type="Rhea" id="RHEA-COMP:9661"/>
        <dbReference type="Rhea" id="RHEA-COMP:9679"/>
        <dbReference type="ChEBI" id="CHEBI:30616"/>
        <dbReference type="ChEBI" id="CHEBI:33019"/>
        <dbReference type="ChEBI" id="CHEBI:35235"/>
        <dbReference type="ChEBI" id="CHEBI:78442"/>
        <dbReference type="ChEBI" id="CHEBI:78517"/>
        <dbReference type="ChEBI" id="CHEBI:456215"/>
        <dbReference type="EC" id="6.1.1.16"/>
    </reaction>
</comment>
<evidence type="ECO:0000256" key="4">
    <source>
        <dbReference type="ARBA" id="ARBA00022490"/>
    </source>
</evidence>
<comment type="caution">
    <text evidence="14">The sequence shown here is derived from an EMBL/GenBank/DDBJ whole genome shotgun (WGS) entry which is preliminary data.</text>
</comment>
<dbReference type="SUPFAM" id="SSF52374">
    <property type="entry name" value="Nucleotidylyl transferase"/>
    <property type="match status" value="1"/>
</dbReference>
<keyword evidence="4 12" id="KW-0963">Cytoplasm</keyword>
<dbReference type="SMART" id="SM00840">
    <property type="entry name" value="DALR_2"/>
    <property type="match status" value="1"/>
</dbReference>
<dbReference type="GO" id="GO:0016874">
    <property type="term" value="F:ligase activity"/>
    <property type="evidence" value="ECO:0007669"/>
    <property type="project" value="UniProtKB-KW"/>
</dbReference>
<evidence type="ECO:0000259" key="13">
    <source>
        <dbReference type="SMART" id="SM00840"/>
    </source>
</evidence>
<evidence type="ECO:0000256" key="10">
    <source>
        <dbReference type="ARBA" id="ARBA00022917"/>
    </source>
</evidence>
<dbReference type="PANTHER" id="PTHR10890">
    <property type="entry name" value="CYSTEINYL-TRNA SYNTHETASE"/>
    <property type="match status" value="1"/>
</dbReference>
<dbReference type="RefSeq" id="WP_345105464.1">
    <property type="nucleotide sequence ID" value="NZ_BAABCV010000009.1"/>
</dbReference>
<evidence type="ECO:0000256" key="6">
    <source>
        <dbReference type="ARBA" id="ARBA00022723"/>
    </source>
</evidence>
<keyword evidence="15" id="KW-1185">Reference proteome</keyword>
<comment type="cofactor">
    <cofactor evidence="12">
        <name>Zn(2+)</name>
        <dbReference type="ChEBI" id="CHEBI:29105"/>
    </cofactor>
    <text evidence="12">Binds 1 zinc ion per subunit.</text>
</comment>
<keyword evidence="5 12" id="KW-0436">Ligase</keyword>
<feature type="binding site" evidence="12">
    <location>
        <position position="251"/>
    </location>
    <ligand>
        <name>Zn(2+)</name>
        <dbReference type="ChEBI" id="CHEBI:29105"/>
    </ligand>
</feature>
<reference evidence="15" key="1">
    <citation type="journal article" date="2019" name="Int. J. Syst. Evol. Microbiol.">
        <title>The Global Catalogue of Microorganisms (GCM) 10K type strain sequencing project: providing services to taxonomists for standard genome sequencing and annotation.</title>
        <authorList>
            <consortium name="The Broad Institute Genomics Platform"/>
            <consortium name="The Broad Institute Genome Sequencing Center for Infectious Disease"/>
            <person name="Wu L."/>
            <person name="Ma J."/>
        </authorList>
    </citation>
    <scope>NUCLEOTIDE SEQUENCE [LARGE SCALE GENOMIC DNA]</scope>
    <source>
        <strain evidence="15">JCM 17085</strain>
    </source>
</reference>
<comment type="similarity">
    <text evidence="2 12">Belongs to the class-I aminoacyl-tRNA synthetase family.</text>
</comment>
<keyword evidence="7 12" id="KW-0547">Nucleotide-binding</keyword>
<dbReference type="Proteomes" id="UP001500841">
    <property type="component" value="Unassembled WGS sequence"/>
</dbReference>
<gene>
    <name evidence="12 14" type="primary">cysS</name>
    <name evidence="14" type="ORF">GCM10022392_27020</name>
</gene>
<dbReference type="InterPro" id="IPR015273">
    <property type="entry name" value="Cys-tRNA-synt_Ia_DALR"/>
</dbReference>
<keyword evidence="10 12" id="KW-0648">Protein biosynthesis</keyword>
<dbReference type="NCBIfam" id="TIGR00435">
    <property type="entry name" value="cysS"/>
    <property type="match status" value="1"/>
</dbReference>
<keyword evidence="6 12" id="KW-0479">Metal-binding</keyword>
<evidence type="ECO:0000313" key="14">
    <source>
        <dbReference type="EMBL" id="GAA4100957.1"/>
    </source>
</evidence>
<evidence type="ECO:0000313" key="15">
    <source>
        <dbReference type="Proteomes" id="UP001500841"/>
    </source>
</evidence>
<evidence type="ECO:0000256" key="12">
    <source>
        <dbReference type="HAMAP-Rule" id="MF_00041"/>
    </source>
</evidence>
<dbReference type="InterPro" id="IPR009080">
    <property type="entry name" value="tRNAsynth_Ia_anticodon-bd"/>
</dbReference>
<dbReference type="Pfam" id="PF09190">
    <property type="entry name" value="DALR_2"/>
    <property type="match status" value="1"/>
</dbReference>
<dbReference type="EMBL" id="BAABCV010000009">
    <property type="protein sequence ID" value="GAA4100957.1"/>
    <property type="molecule type" value="Genomic_DNA"/>
</dbReference>
<protein>
    <recommendedName>
        <fullName evidence="12">Cysteine--tRNA ligase</fullName>
        <ecNumber evidence="12">6.1.1.16</ecNumber>
    </recommendedName>
    <alternativeName>
        <fullName evidence="12">Cysteinyl-tRNA synthetase</fullName>
        <shortName evidence="12">CysRS</shortName>
    </alternativeName>
</protein>
<evidence type="ECO:0000256" key="2">
    <source>
        <dbReference type="ARBA" id="ARBA00005594"/>
    </source>
</evidence>
<feature type="binding site" evidence="12">
    <location>
        <position position="31"/>
    </location>
    <ligand>
        <name>Zn(2+)</name>
        <dbReference type="ChEBI" id="CHEBI:29105"/>
    </ligand>
</feature>
<feature type="binding site" evidence="12">
    <location>
        <position position="255"/>
    </location>
    <ligand>
        <name>Zn(2+)</name>
        <dbReference type="ChEBI" id="CHEBI:29105"/>
    </ligand>
</feature>
<dbReference type="Gene3D" id="1.20.120.1910">
    <property type="entry name" value="Cysteine-tRNA ligase, C-terminal anti-codon recognition domain"/>
    <property type="match status" value="1"/>
</dbReference>
<dbReference type="CDD" id="cd00672">
    <property type="entry name" value="CysRS_core"/>
    <property type="match status" value="1"/>
</dbReference>
<dbReference type="InterPro" id="IPR015803">
    <property type="entry name" value="Cys-tRNA-ligase"/>
</dbReference>
<evidence type="ECO:0000256" key="5">
    <source>
        <dbReference type="ARBA" id="ARBA00022598"/>
    </source>
</evidence>
<dbReference type="EC" id="6.1.1.16" evidence="12"/>
<comment type="subcellular location">
    <subcellularLocation>
        <location evidence="1 12">Cytoplasm</location>
    </subcellularLocation>
</comment>
<feature type="binding site" evidence="12">
    <location>
        <position position="226"/>
    </location>
    <ligand>
        <name>Zn(2+)</name>
        <dbReference type="ChEBI" id="CHEBI:29105"/>
    </ligand>
</feature>
<keyword evidence="8 12" id="KW-0862">Zinc</keyword>
<dbReference type="PANTHER" id="PTHR10890:SF3">
    <property type="entry name" value="CYSTEINE--TRNA LIGASE, CYTOPLASMIC"/>
    <property type="match status" value="1"/>
</dbReference>
<sequence length="486" mass="55168">MQQNLFVYNTLSRKKEKFEPLNAPHVGMYVCGPTVYSDVHLGNCRTYISFDLIFRYLTQVGYKVRYVRNITDAGHLEGDTDQGEDKISKKAKLAQLEPMEIVQKFTVGFREVLQIFNCLPPSIEPTATGHIIEQIELIKVMLERGYAYEVDGSVYFDVEKYNSTHDYGVLNGRNLEDLLNNTRALGGQDDKKGKLDFALWIKAKPEHLMKWPSPWSIGFPGWHLECSAMSHKYLGDQFDIHGGGIDLVPTHHTNEIAQNIACCDKNPARYWIHTNMLTVNGQKMSKSLGNSFLPHELFTGEHSILERGYSPMTVRFFILQAHYRSTLDFGNEAMDASDKGFKRLMNAITLLDTLKASGSSDIDITPLRQHCYDAMNDDFNSPVLIAELFEAVRIINSVHDGKMKIDAANLEILKNTIQIFVFDVLGLENEQAANDDLPKVMDLVINLRNEAKINRDYATSDKIRDGLQKIGFQLKDSKEGTNWSKI</sequence>
<keyword evidence="11 12" id="KW-0030">Aminoacyl-tRNA synthetase</keyword>
<keyword evidence="9 12" id="KW-0067">ATP-binding</keyword>
<evidence type="ECO:0000256" key="1">
    <source>
        <dbReference type="ARBA" id="ARBA00004496"/>
    </source>
</evidence>
<proteinExistence type="inferred from homology"/>
<evidence type="ECO:0000256" key="9">
    <source>
        <dbReference type="ARBA" id="ARBA00022840"/>
    </source>
</evidence>
<feature type="domain" description="Cysteinyl-tRNA synthetase class Ia DALR" evidence="13">
    <location>
        <begin position="370"/>
        <end position="437"/>
    </location>
</feature>
<accession>A0ABP7WZQ6</accession>
<name>A0ABP7WZQ6_9SPHI</name>
<dbReference type="InterPro" id="IPR014729">
    <property type="entry name" value="Rossmann-like_a/b/a_fold"/>
</dbReference>
<dbReference type="Gene3D" id="3.40.50.620">
    <property type="entry name" value="HUPs"/>
    <property type="match status" value="1"/>
</dbReference>
<dbReference type="PRINTS" id="PR00983">
    <property type="entry name" value="TRNASYNTHCYS"/>
</dbReference>
<dbReference type="Pfam" id="PF01406">
    <property type="entry name" value="tRNA-synt_1e"/>
    <property type="match status" value="1"/>
</dbReference>
<evidence type="ECO:0000256" key="11">
    <source>
        <dbReference type="ARBA" id="ARBA00023146"/>
    </source>
</evidence>
<feature type="binding site" evidence="12">
    <location>
        <position position="286"/>
    </location>
    <ligand>
        <name>ATP</name>
        <dbReference type="ChEBI" id="CHEBI:30616"/>
    </ligand>
</feature>
<dbReference type="SUPFAM" id="SSF47323">
    <property type="entry name" value="Anticodon-binding domain of a subclass of class I aminoacyl-tRNA synthetases"/>
    <property type="match status" value="1"/>
</dbReference>
<evidence type="ECO:0000256" key="3">
    <source>
        <dbReference type="ARBA" id="ARBA00011245"/>
    </source>
</evidence>